<dbReference type="EMBL" id="JARKIK010000075">
    <property type="protein sequence ID" value="KAK8727461.1"/>
    <property type="molecule type" value="Genomic_DNA"/>
</dbReference>
<feature type="transmembrane region" description="Helical" evidence="2">
    <location>
        <begin position="29"/>
        <end position="56"/>
    </location>
</feature>
<protein>
    <submittedName>
        <fullName evidence="4">Uncharacterized protein</fullName>
    </submittedName>
</protein>
<evidence type="ECO:0000256" key="3">
    <source>
        <dbReference type="SAM" id="SignalP"/>
    </source>
</evidence>
<evidence type="ECO:0000313" key="4">
    <source>
        <dbReference type="EMBL" id="KAK8727461.1"/>
    </source>
</evidence>
<feature type="chain" id="PRO_5043699092" evidence="3">
    <location>
        <begin position="20"/>
        <end position="169"/>
    </location>
</feature>
<proteinExistence type="predicted"/>
<evidence type="ECO:0000256" key="2">
    <source>
        <dbReference type="SAM" id="Phobius"/>
    </source>
</evidence>
<keyword evidence="5" id="KW-1185">Reference proteome</keyword>
<keyword evidence="2" id="KW-1133">Transmembrane helix</keyword>
<feature type="compositionally biased region" description="Basic and acidic residues" evidence="1">
    <location>
        <begin position="132"/>
        <end position="148"/>
    </location>
</feature>
<feature type="compositionally biased region" description="Basic and acidic residues" evidence="1">
    <location>
        <begin position="92"/>
        <end position="109"/>
    </location>
</feature>
<dbReference type="AlphaFoldDB" id="A0AAW0WK88"/>
<sequence>NRIMLRYIVLATLVGSACAATLTLDQELYVVAGILGGVCLLLTIAAIYNTVTIISIQSNLRILRAKTAAALPVIIPQPEEISLSGPGGDLEEAPRQHGGHFEDTEDLPRRHVSRNPYGARDEFNRRPPPQRENYKMERISNDYYRDSRYGGPAPPPRPLRQDTRNSGYY</sequence>
<accession>A0AAW0WK88</accession>
<gene>
    <name evidence="4" type="ORF">OTU49_009567</name>
</gene>
<keyword evidence="3" id="KW-0732">Signal</keyword>
<evidence type="ECO:0000256" key="1">
    <source>
        <dbReference type="SAM" id="MobiDB-lite"/>
    </source>
</evidence>
<keyword evidence="2" id="KW-0812">Transmembrane</keyword>
<feature type="region of interest" description="Disordered" evidence="1">
    <location>
        <begin position="82"/>
        <end position="169"/>
    </location>
</feature>
<organism evidence="4 5">
    <name type="scientific">Cherax quadricarinatus</name>
    <name type="common">Australian red claw crayfish</name>
    <dbReference type="NCBI Taxonomy" id="27406"/>
    <lineage>
        <taxon>Eukaryota</taxon>
        <taxon>Metazoa</taxon>
        <taxon>Ecdysozoa</taxon>
        <taxon>Arthropoda</taxon>
        <taxon>Crustacea</taxon>
        <taxon>Multicrustacea</taxon>
        <taxon>Malacostraca</taxon>
        <taxon>Eumalacostraca</taxon>
        <taxon>Eucarida</taxon>
        <taxon>Decapoda</taxon>
        <taxon>Pleocyemata</taxon>
        <taxon>Astacidea</taxon>
        <taxon>Parastacoidea</taxon>
        <taxon>Parastacidae</taxon>
        <taxon>Cherax</taxon>
    </lineage>
</organism>
<dbReference type="Proteomes" id="UP001445076">
    <property type="component" value="Unassembled WGS sequence"/>
</dbReference>
<comment type="caution">
    <text evidence="4">The sequence shown here is derived from an EMBL/GenBank/DDBJ whole genome shotgun (WGS) entry which is preliminary data.</text>
</comment>
<keyword evidence="2" id="KW-0472">Membrane</keyword>
<feature type="non-terminal residue" evidence="4">
    <location>
        <position position="1"/>
    </location>
</feature>
<reference evidence="4 5" key="1">
    <citation type="journal article" date="2024" name="BMC Genomics">
        <title>Genome assembly of redclaw crayfish (Cherax quadricarinatus) provides insights into its immune adaptation and hypoxia tolerance.</title>
        <authorList>
            <person name="Liu Z."/>
            <person name="Zheng J."/>
            <person name="Li H."/>
            <person name="Fang K."/>
            <person name="Wang S."/>
            <person name="He J."/>
            <person name="Zhou D."/>
            <person name="Weng S."/>
            <person name="Chi M."/>
            <person name="Gu Z."/>
            <person name="He J."/>
            <person name="Li F."/>
            <person name="Wang M."/>
        </authorList>
    </citation>
    <scope>NUCLEOTIDE SEQUENCE [LARGE SCALE GENOMIC DNA]</scope>
    <source>
        <strain evidence="4">ZL_2023a</strain>
    </source>
</reference>
<feature type="signal peptide" evidence="3">
    <location>
        <begin position="1"/>
        <end position="19"/>
    </location>
</feature>
<name>A0AAW0WK88_CHEQU</name>
<evidence type="ECO:0000313" key="5">
    <source>
        <dbReference type="Proteomes" id="UP001445076"/>
    </source>
</evidence>